<keyword evidence="3" id="KW-1185">Reference proteome</keyword>
<name>A0A3B6H1T8_WHEAT</name>
<dbReference type="Gramene" id="TraesMAC3D03G01985930.1">
    <property type="protein sequence ID" value="TraesMAC3D03G01985930.1.CDS1"/>
    <property type="gene ID" value="TraesMAC3D03G01985930"/>
</dbReference>
<dbReference type="AlphaFoldDB" id="A0A3B6H1T8"/>
<keyword evidence="1" id="KW-0732">Signal</keyword>
<dbReference type="Proteomes" id="UP000019116">
    <property type="component" value="Chromosome 3D"/>
</dbReference>
<feature type="chain" id="PRO_5043174864" evidence="1">
    <location>
        <begin position="27"/>
        <end position="120"/>
    </location>
</feature>
<dbReference type="PANTHER" id="PTHR34998:SF11">
    <property type="match status" value="1"/>
</dbReference>
<dbReference type="Gramene" id="TraesLDM3D03G01985970.1">
    <property type="protein sequence ID" value="TraesLDM3D03G01985970.1.CDS1"/>
    <property type="gene ID" value="TraesLDM3D03G01985970"/>
</dbReference>
<dbReference type="Gramene" id="TraesJUL3D03G02006010.1">
    <property type="protein sequence ID" value="TraesJUL3D03G02006010.1.CDS1"/>
    <property type="gene ID" value="TraesJUL3D03G02006010"/>
</dbReference>
<dbReference type="Gramene" id="TraesCAD_scaffold_073330_01G000100.1">
    <property type="protein sequence ID" value="TraesCAD_scaffold_073330_01G000100.1"/>
    <property type="gene ID" value="TraesCAD_scaffold_073330_01G000100"/>
</dbReference>
<dbReference type="RefSeq" id="XP_044354175.1">
    <property type="nucleotide sequence ID" value="XM_044498240.1"/>
</dbReference>
<accession>A0A3B6H1T8</accession>
<evidence type="ECO:0000256" key="1">
    <source>
        <dbReference type="SAM" id="SignalP"/>
    </source>
</evidence>
<dbReference type="Gramene" id="TraesSTA3D03G01982880.1">
    <property type="protein sequence ID" value="TraesSTA3D03G01982880.1.CDS1"/>
    <property type="gene ID" value="TraesSTA3D03G01982880"/>
</dbReference>
<dbReference type="Gramene" id="TraesSYM3D03G02012890.1">
    <property type="protein sequence ID" value="TraesSYM3D03G02012890.1.CDS1"/>
    <property type="gene ID" value="TraesSYM3D03G02012890"/>
</dbReference>
<sequence>MGRKVCISPAIIALVVLAGLRANASAFAGGAAASMDAALAVRQLTPTLSSMKLEDAVLPELAVDLEVHRRILLGIPQRTENRDGPACLKNGCPADGGAYTDRGCLKKYGCSLTPPQSTVN</sequence>
<dbReference type="EnsemblPlants" id="TraesCS3D02G493000.1">
    <property type="protein sequence ID" value="TraesCS3D02G493000.1.cds1"/>
    <property type="gene ID" value="TraesCS3D02G493000"/>
</dbReference>
<dbReference type="Gramene" id="TraesJAG3D03G01994770.1">
    <property type="protein sequence ID" value="TraesJAG3D03G01994770.1.CDS1"/>
    <property type="gene ID" value="TraesJAG3D03G01994770"/>
</dbReference>
<dbReference type="Gramene" id="TraesCLE_scaffold_067743_01G000500.1">
    <property type="protein sequence ID" value="TraesCLE_scaffold_067743_01G000500.1"/>
    <property type="gene ID" value="TraesCLE_scaffold_067743_01G000500"/>
</dbReference>
<dbReference type="PANTHER" id="PTHR34998">
    <property type="entry name" value="OS04G0357400 PROTEIN-RELATED"/>
    <property type="match status" value="1"/>
</dbReference>
<dbReference type="Gramene" id="TraesLAC3D03G01929160.1">
    <property type="protein sequence ID" value="TraesLAC3D03G01929160.1.CDS1"/>
    <property type="gene ID" value="TraesLAC3D03G01929160"/>
</dbReference>
<dbReference type="Gramene" id="TraesPARA_EIv1.0_1168170.1">
    <property type="protein sequence ID" value="TraesPARA_EIv1.0_1168170.1.CDS1"/>
    <property type="gene ID" value="TraesPARA_EIv1.0_1168170"/>
</dbReference>
<dbReference type="Gramene" id="TraesROB_scaffold_078471_01G000100.1">
    <property type="protein sequence ID" value="TraesROB_scaffold_078471_01G000100.1"/>
    <property type="gene ID" value="TraesROB_scaffold_078471_01G000100"/>
</dbReference>
<protein>
    <submittedName>
        <fullName evidence="2">Uncharacterized protein</fullName>
    </submittedName>
</protein>
<dbReference type="Gramene" id="TraesARI3D03G02021940.1">
    <property type="protein sequence ID" value="TraesARI3D03G02021940.1.CDS1"/>
    <property type="gene ID" value="TraesARI3D03G02021940"/>
</dbReference>
<dbReference type="OrthoDB" id="671682at2759"/>
<dbReference type="Gramene" id="TraesRN3D0101141400.1">
    <property type="protein sequence ID" value="TraesRN3D0101141400.1"/>
    <property type="gene ID" value="TraesRN3D0101141400"/>
</dbReference>
<evidence type="ECO:0000313" key="3">
    <source>
        <dbReference type="Proteomes" id="UP000019116"/>
    </source>
</evidence>
<reference evidence="2" key="1">
    <citation type="submission" date="2018-08" db="EMBL/GenBank/DDBJ databases">
        <authorList>
            <person name="Rossello M."/>
        </authorList>
    </citation>
    <scope>NUCLEOTIDE SEQUENCE [LARGE SCALE GENOMIC DNA]</scope>
    <source>
        <strain evidence="2">cv. Chinese Spring</strain>
    </source>
</reference>
<organism evidence="2">
    <name type="scientific">Triticum aestivum</name>
    <name type="common">Wheat</name>
    <dbReference type="NCBI Taxonomy" id="4565"/>
    <lineage>
        <taxon>Eukaryota</taxon>
        <taxon>Viridiplantae</taxon>
        <taxon>Streptophyta</taxon>
        <taxon>Embryophyta</taxon>
        <taxon>Tracheophyta</taxon>
        <taxon>Spermatophyta</taxon>
        <taxon>Magnoliopsida</taxon>
        <taxon>Liliopsida</taxon>
        <taxon>Poales</taxon>
        <taxon>Poaceae</taxon>
        <taxon>BOP clade</taxon>
        <taxon>Pooideae</taxon>
        <taxon>Triticodae</taxon>
        <taxon>Triticeae</taxon>
        <taxon>Triticinae</taxon>
        <taxon>Triticum</taxon>
    </lineage>
</organism>
<evidence type="ECO:0000313" key="2">
    <source>
        <dbReference type="EnsemblPlants" id="TraesCS3D02G493000.1.cds1"/>
    </source>
</evidence>
<proteinExistence type="predicted"/>
<dbReference type="Gramene" id="TraesNOR3D03G02014040.1">
    <property type="protein sequence ID" value="TraesNOR3D03G02014040.1.CDS1"/>
    <property type="gene ID" value="TraesNOR3D03G02014040"/>
</dbReference>
<dbReference type="GeneID" id="123075693"/>
<dbReference type="Gramene" id="TraesCS3D02G493000.1">
    <property type="protein sequence ID" value="TraesCS3D02G493000.1.cds1"/>
    <property type="gene ID" value="TraesCS3D02G493000"/>
</dbReference>
<reference evidence="2" key="2">
    <citation type="submission" date="2018-10" db="UniProtKB">
        <authorList>
            <consortium name="EnsemblPlants"/>
        </authorList>
    </citation>
    <scope>IDENTIFICATION</scope>
</reference>
<gene>
    <name evidence="2" type="primary">LOC123075693</name>
</gene>
<dbReference type="OMA" id="QRMSAMK"/>
<dbReference type="Gramene" id="TraesWEE_scaffold_069635_01G000100.1">
    <property type="protein sequence ID" value="TraesWEE_scaffold_069635_01G000100.1"/>
    <property type="gene ID" value="TraesWEE_scaffold_069635_01G000100"/>
</dbReference>
<dbReference type="Gramene" id="TraesCS3D03G1090900.1">
    <property type="protein sequence ID" value="TraesCS3D03G1090900.1.CDS1"/>
    <property type="gene ID" value="TraesCS3D03G1090900"/>
</dbReference>
<feature type="signal peptide" evidence="1">
    <location>
        <begin position="1"/>
        <end position="26"/>
    </location>
</feature>